<accession>A0A1G6GVY6</accession>
<evidence type="ECO:0000256" key="7">
    <source>
        <dbReference type="ARBA" id="ARBA00022840"/>
    </source>
</evidence>
<keyword evidence="2" id="KW-1277">Toxin-antitoxin system</keyword>
<keyword evidence="6" id="KW-0547">Nucleotide-binding</keyword>
<dbReference type="CDD" id="cd00093">
    <property type="entry name" value="HTH_XRE"/>
    <property type="match status" value="1"/>
</dbReference>
<dbReference type="Pfam" id="PF01909">
    <property type="entry name" value="NTP_transf_2"/>
    <property type="match status" value="1"/>
</dbReference>
<organism evidence="11 12">
    <name type="scientific">Microbacterium enclense</name>
    <dbReference type="NCBI Taxonomy" id="993073"/>
    <lineage>
        <taxon>Bacteria</taxon>
        <taxon>Bacillati</taxon>
        <taxon>Actinomycetota</taxon>
        <taxon>Actinomycetes</taxon>
        <taxon>Micrococcales</taxon>
        <taxon>Microbacteriaceae</taxon>
        <taxon>Microbacterium</taxon>
    </lineage>
</organism>
<evidence type="ECO:0000256" key="6">
    <source>
        <dbReference type="ARBA" id="ARBA00022741"/>
    </source>
</evidence>
<dbReference type="Gene3D" id="1.10.260.40">
    <property type="entry name" value="lambda repressor-like DNA-binding domains"/>
    <property type="match status" value="1"/>
</dbReference>
<evidence type="ECO:0000259" key="10">
    <source>
        <dbReference type="PROSITE" id="PS50943"/>
    </source>
</evidence>
<keyword evidence="4" id="KW-0548">Nucleotidyltransferase</keyword>
<dbReference type="AlphaFoldDB" id="A0A1G6GVY6"/>
<dbReference type="SUPFAM" id="SSF47413">
    <property type="entry name" value="lambda repressor-like DNA-binding domains"/>
    <property type="match status" value="1"/>
</dbReference>
<reference evidence="11 12" key="1">
    <citation type="submission" date="2016-09" db="EMBL/GenBank/DDBJ databases">
        <authorList>
            <person name="Capua I."/>
            <person name="De Benedictis P."/>
            <person name="Joannis T."/>
            <person name="Lombin L.H."/>
            <person name="Cattoli G."/>
        </authorList>
    </citation>
    <scope>NUCLEOTIDE SEQUENCE [LARGE SCALE GENOMIC DNA]</scope>
    <source>
        <strain evidence="11 12">NIO-1002</strain>
    </source>
</reference>
<dbReference type="InterPro" id="IPR010982">
    <property type="entry name" value="Lambda_DNA-bd_dom_sf"/>
</dbReference>
<evidence type="ECO:0000256" key="9">
    <source>
        <dbReference type="ARBA" id="ARBA00038276"/>
    </source>
</evidence>
<evidence type="ECO:0000256" key="1">
    <source>
        <dbReference type="ARBA" id="ARBA00001946"/>
    </source>
</evidence>
<dbReference type="STRING" id="993073.AS029_02515"/>
<dbReference type="Pfam" id="PF01381">
    <property type="entry name" value="HTH_3"/>
    <property type="match status" value="1"/>
</dbReference>
<evidence type="ECO:0000256" key="5">
    <source>
        <dbReference type="ARBA" id="ARBA00022723"/>
    </source>
</evidence>
<dbReference type="InterPro" id="IPR002934">
    <property type="entry name" value="Polymerase_NTP_transf_dom"/>
</dbReference>
<dbReference type="GO" id="GO:0016779">
    <property type="term" value="F:nucleotidyltransferase activity"/>
    <property type="evidence" value="ECO:0007669"/>
    <property type="project" value="UniProtKB-KW"/>
</dbReference>
<dbReference type="InterPro" id="IPR052038">
    <property type="entry name" value="Type-VII_TA_antitoxin"/>
</dbReference>
<dbReference type="PANTHER" id="PTHR33571:SF12">
    <property type="entry name" value="BSL3053 PROTEIN"/>
    <property type="match status" value="1"/>
</dbReference>
<dbReference type="PANTHER" id="PTHR33571">
    <property type="entry name" value="SSL8005 PROTEIN"/>
    <property type="match status" value="1"/>
</dbReference>
<dbReference type="OrthoDB" id="9803128at2"/>
<dbReference type="PROSITE" id="PS50943">
    <property type="entry name" value="HTH_CROC1"/>
    <property type="match status" value="1"/>
</dbReference>
<dbReference type="InterPro" id="IPR001387">
    <property type="entry name" value="Cro/C1-type_HTH"/>
</dbReference>
<evidence type="ECO:0000256" key="3">
    <source>
        <dbReference type="ARBA" id="ARBA00022679"/>
    </source>
</evidence>
<keyword evidence="8" id="KW-0460">Magnesium</keyword>
<feature type="domain" description="HTH cro/C1-type" evidence="10">
    <location>
        <begin position="14"/>
        <end position="68"/>
    </location>
</feature>
<dbReference type="RefSeq" id="WP_058230995.1">
    <property type="nucleotide sequence ID" value="NZ_FMYG01000001.1"/>
</dbReference>
<proteinExistence type="inferred from homology"/>
<dbReference type="GO" id="GO:0005524">
    <property type="term" value="F:ATP binding"/>
    <property type="evidence" value="ECO:0007669"/>
    <property type="project" value="UniProtKB-KW"/>
</dbReference>
<dbReference type="GO" id="GO:0046872">
    <property type="term" value="F:metal ion binding"/>
    <property type="evidence" value="ECO:0007669"/>
    <property type="project" value="UniProtKB-KW"/>
</dbReference>
<protein>
    <recommendedName>
        <fullName evidence="10">HTH cro/C1-type domain-containing protein</fullName>
    </recommendedName>
</protein>
<dbReference type="Proteomes" id="UP000183203">
    <property type="component" value="Unassembled WGS sequence"/>
</dbReference>
<dbReference type="EMBL" id="FMYG01000001">
    <property type="protein sequence ID" value="SDB86124.1"/>
    <property type="molecule type" value="Genomic_DNA"/>
</dbReference>
<evidence type="ECO:0000256" key="8">
    <source>
        <dbReference type="ARBA" id="ARBA00022842"/>
    </source>
</evidence>
<evidence type="ECO:0000313" key="11">
    <source>
        <dbReference type="EMBL" id="SDB86124.1"/>
    </source>
</evidence>
<evidence type="ECO:0000313" key="12">
    <source>
        <dbReference type="Proteomes" id="UP000183203"/>
    </source>
</evidence>
<gene>
    <name evidence="11" type="ORF">SAMN05216418_0746</name>
</gene>
<evidence type="ECO:0000256" key="2">
    <source>
        <dbReference type="ARBA" id="ARBA00022649"/>
    </source>
</evidence>
<sequence length="156" mass="16947">MATRFDRSRAPQLVRAARLDRGMSQAELARAAGMSQPNVAAIENGTRNPSEDVFERLLRAADYRPSVAVEERAAAIVEAGRRYGLSEIRVFGSVATGADHFTSDIDLLARVDSGRGYFDIAAFTDAVEQLTGFPVDVVVDDERRPAFLDSTPMAAL</sequence>
<comment type="similarity">
    <text evidence="9">Belongs to the MntA antitoxin family.</text>
</comment>
<keyword evidence="5" id="KW-0479">Metal-binding</keyword>
<dbReference type="InterPro" id="IPR043519">
    <property type="entry name" value="NT_sf"/>
</dbReference>
<dbReference type="SUPFAM" id="SSF81301">
    <property type="entry name" value="Nucleotidyltransferase"/>
    <property type="match status" value="1"/>
</dbReference>
<keyword evidence="7" id="KW-0067">ATP-binding</keyword>
<dbReference type="Gene3D" id="3.30.460.10">
    <property type="entry name" value="Beta Polymerase, domain 2"/>
    <property type="match status" value="1"/>
</dbReference>
<comment type="cofactor">
    <cofactor evidence="1">
        <name>Mg(2+)</name>
        <dbReference type="ChEBI" id="CHEBI:18420"/>
    </cofactor>
</comment>
<keyword evidence="3" id="KW-0808">Transferase</keyword>
<dbReference type="CDD" id="cd05403">
    <property type="entry name" value="NT_KNTase_like"/>
    <property type="match status" value="1"/>
</dbReference>
<name>A0A1G6GVY6_9MICO</name>
<dbReference type="SMART" id="SM00530">
    <property type="entry name" value="HTH_XRE"/>
    <property type="match status" value="1"/>
</dbReference>
<evidence type="ECO:0000256" key="4">
    <source>
        <dbReference type="ARBA" id="ARBA00022695"/>
    </source>
</evidence>
<dbReference type="GO" id="GO:0003677">
    <property type="term" value="F:DNA binding"/>
    <property type="evidence" value="ECO:0007669"/>
    <property type="project" value="InterPro"/>
</dbReference>